<evidence type="ECO:0000313" key="9">
    <source>
        <dbReference type="Proteomes" id="UP001283361"/>
    </source>
</evidence>
<feature type="region of interest" description="Disordered" evidence="5">
    <location>
        <begin position="22"/>
        <end position="58"/>
    </location>
</feature>
<evidence type="ECO:0000313" key="8">
    <source>
        <dbReference type="EMBL" id="KAK3768290.1"/>
    </source>
</evidence>
<feature type="disulfide bond" evidence="3">
    <location>
        <begin position="71"/>
        <end position="117"/>
    </location>
</feature>
<dbReference type="Pfam" id="PF01392">
    <property type="entry name" value="Fz"/>
    <property type="match status" value="1"/>
</dbReference>
<comment type="caution">
    <text evidence="8">The sequence shown here is derived from an EMBL/GenBank/DDBJ whole genome shotgun (WGS) entry which is preliminary data.</text>
</comment>
<evidence type="ECO:0000256" key="2">
    <source>
        <dbReference type="ARBA" id="ARBA00023157"/>
    </source>
</evidence>
<dbReference type="GO" id="GO:0017147">
    <property type="term" value="F:Wnt-protein binding"/>
    <property type="evidence" value="ECO:0007669"/>
    <property type="project" value="TreeGrafter"/>
</dbReference>
<gene>
    <name evidence="8" type="ORF">RRG08_031082</name>
</gene>
<proteinExistence type="predicted"/>
<dbReference type="Gene3D" id="1.10.2000.10">
    <property type="entry name" value="Frizzled cysteine-rich domain"/>
    <property type="match status" value="1"/>
</dbReference>
<reference evidence="8" key="1">
    <citation type="journal article" date="2023" name="G3 (Bethesda)">
        <title>A reference genome for the long-term kleptoplast-retaining sea slug Elysia crispata morphotype clarki.</title>
        <authorList>
            <person name="Eastman K.E."/>
            <person name="Pendleton A.L."/>
            <person name="Shaikh M.A."/>
            <person name="Suttiyut T."/>
            <person name="Ogas R."/>
            <person name="Tomko P."/>
            <person name="Gavelis G."/>
            <person name="Widhalm J.R."/>
            <person name="Wisecaver J.H."/>
        </authorList>
    </citation>
    <scope>NUCLEOTIDE SEQUENCE</scope>
    <source>
        <strain evidence="8">ECLA1</strain>
    </source>
</reference>
<accession>A0AAE0ZFD0</accession>
<dbReference type="GO" id="GO:0035567">
    <property type="term" value="P:non-canonical Wnt signaling pathway"/>
    <property type="evidence" value="ECO:0007669"/>
    <property type="project" value="TreeGrafter"/>
</dbReference>
<sequence length="277" mass="29630">MAFSNIVKLFVFLVMVVSAQEGPSGPGGSRGPGGPGGPGGPRGPGGPGGAERRPGGRPSVSMCAPFSSKFCESLSYETAGFPNLVGHKTSGQANATLASLLPLVQSGCSPLLQDFLCGVHFPECHESQIIVPCRSLCSEVNKSCLDTMTKMGFRWPQRIRCSVFPVDGDGDCFGKDLPGKTTDKKPVVTPEISGNKVNPTPPSSQVDQRKGVDLGTVAGMLANPIVEWLKSSTDLNKRRSELTVEEVKVVKLTKQKLQLEIEELKRMLELLMSFFHE</sequence>
<feature type="signal peptide" evidence="6">
    <location>
        <begin position="1"/>
        <end position="19"/>
    </location>
</feature>
<dbReference type="PANTHER" id="PTHR11309">
    <property type="entry name" value="FRIZZLED"/>
    <property type="match status" value="1"/>
</dbReference>
<dbReference type="InterPro" id="IPR015526">
    <property type="entry name" value="Frizzled/SFRP"/>
</dbReference>
<feature type="disulfide bond" evidence="3">
    <location>
        <begin position="63"/>
        <end position="124"/>
    </location>
</feature>
<dbReference type="AlphaFoldDB" id="A0AAE0ZFD0"/>
<dbReference type="CDD" id="cd07066">
    <property type="entry name" value="CRD_FZ"/>
    <property type="match status" value="1"/>
</dbReference>
<name>A0AAE0ZFD0_9GAST</name>
<evidence type="ECO:0000256" key="4">
    <source>
        <dbReference type="SAM" id="Coils"/>
    </source>
</evidence>
<evidence type="ECO:0000256" key="1">
    <source>
        <dbReference type="ARBA" id="ARBA00022473"/>
    </source>
</evidence>
<dbReference type="SMART" id="SM00063">
    <property type="entry name" value="FRI"/>
    <property type="match status" value="1"/>
</dbReference>
<feature type="compositionally biased region" description="Polar residues" evidence="5">
    <location>
        <begin position="195"/>
        <end position="206"/>
    </location>
</feature>
<dbReference type="GO" id="GO:0042813">
    <property type="term" value="F:Wnt receptor activity"/>
    <property type="evidence" value="ECO:0007669"/>
    <property type="project" value="TreeGrafter"/>
</dbReference>
<keyword evidence="9" id="KW-1185">Reference proteome</keyword>
<keyword evidence="1" id="KW-0217">Developmental protein</keyword>
<dbReference type="PROSITE" id="PS50038">
    <property type="entry name" value="FZ"/>
    <property type="match status" value="1"/>
</dbReference>
<evidence type="ECO:0000256" key="3">
    <source>
        <dbReference type="PROSITE-ProRule" id="PRU00090"/>
    </source>
</evidence>
<dbReference type="Proteomes" id="UP001283361">
    <property type="component" value="Unassembled WGS sequence"/>
</dbReference>
<dbReference type="EMBL" id="JAWDGP010004062">
    <property type="protein sequence ID" value="KAK3768290.1"/>
    <property type="molecule type" value="Genomic_DNA"/>
</dbReference>
<evidence type="ECO:0000256" key="6">
    <source>
        <dbReference type="SAM" id="SignalP"/>
    </source>
</evidence>
<organism evidence="8 9">
    <name type="scientific">Elysia crispata</name>
    <name type="common">lettuce slug</name>
    <dbReference type="NCBI Taxonomy" id="231223"/>
    <lineage>
        <taxon>Eukaryota</taxon>
        <taxon>Metazoa</taxon>
        <taxon>Spiralia</taxon>
        <taxon>Lophotrochozoa</taxon>
        <taxon>Mollusca</taxon>
        <taxon>Gastropoda</taxon>
        <taxon>Heterobranchia</taxon>
        <taxon>Euthyneura</taxon>
        <taxon>Panpulmonata</taxon>
        <taxon>Sacoglossa</taxon>
        <taxon>Placobranchoidea</taxon>
        <taxon>Plakobranchidae</taxon>
        <taxon>Elysia</taxon>
    </lineage>
</organism>
<keyword evidence="4" id="KW-0175">Coiled coil</keyword>
<evidence type="ECO:0000256" key="5">
    <source>
        <dbReference type="SAM" id="MobiDB-lite"/>
    </source>
</evidence>
<feature type="coiled-coil region" evidence="4">
    <location>
        <begin position="247"/>
        <end position="274"/>
    </location>
</feature>
<dbReference type="GO" id="GO:0005886">
    <property type="term" value="C:plasma membrane"/>
    <property type="evidence" value="ECO:0007669"/>
    <property type="project" value="TreeGrafter"/>
</dbReference>
<feature type="domain" description="FZ" evidence="7">
    <location>
        <begin position="58"/>
        <end position="175"/>
    </location>
</feature>
<feature type="compositionally biased region" description="Gly residues" evidence="5">
    <location>
        <begin position="24"/>
        <end position="49"/>
    </location>
</feature>
<dbReference type="InterPro" id="IPR036790">
    <property type="entry name" value="Frizzled_dom_sf"/>
</dbReference>
<evidence type="ECO:0000259" key="7">
    <source>
        <dbReference type="PROSITE" id="PS50038"/>
    </source>
</evidence>
<feature type="region of interest" description="Disordered" evidence="5">
    <location>
        <begin position="183"/>
        <end position="209"/>
    </location>
</feature>
<comment type="caution">
    <text evidence="3">Lacks conserved residue(s) required for the propagation of feature annotation.</text>
</comment>
<dbReference type="GO" id="GO:0060070">
    <property type="term" value="P:canonical Wnt signaling pathway"/>
    <property type="evidence" value="ECO:0007669"/>
    <property type="project" value="TreeGrafter"/>
</dbReference>
<keyword evidence="2 3" id="KW-1015">Disulfide bond</keyword>
<protein>
    <recommendedName>
        <fullName evidence="7">FZ domain-containing protein</fullName>
    </recommendedName>
</protein>
<feature type="disulfide bond" evidence="3">
    <location>
        <begin position="137"/>
        <end position="161"/>
    </location>
</feature>
<feature type="chain" id="PRO_5041962476" description="FZ domain-containing protein" evidence="6">
    <location>
        <begin position="20"/>
        <end position="277"/>
    </location>
</feature>
<dbReference type="InterPro" id="IPR020067">
    <property type="entry name" value="Frizzled_dom"/>
</dbReference>
<dbReference type="SUPFAM" id="SSF63501">
    <property type="entry name" value="Frizzled cysteine-rich domain"/>
    <property type="match status" value="1"/>
</dbReference>
<keyword evidence="6" id="KW-0732">Signal</keyword>